<evidence type="ECO:0000256" key="5">
    <source>
        <dbReference type="ARBA" id="ARBA00048590"/>
    </source>
</evidence>
<dbReference type="InterPro" id="IPR016291">
    <property type="entry name" value="Isochorismatase"/>
</dbReference>
<gene>
    <name evidence="7" type="primary">dhbB</name>
    <name evidence="7" type="ORF">GCM10008018_71140</name>
</gene>
<dbReference type="Pfam" id="PF00550">
    <property type="entry name" value="PP-binding"/>
    <property type="match status" value="1"/>
</dbReference>
<dbReference type="InterPro" id="IPR000868">
    <property type="entry name" value="Isochorismatase-like_dom"/>
</dbReference>
<dbReference type="SUPFAM" id="SSF52499">
    <property type="entry name" value="Isochorismatase-like hydrolases"/>
    <property type="match status" value="1"/>
</dbReference>
<evidence type="ECO:0000256" key="4">
    <source>
        <dbReference type="ARBA" id="ARBA00022801"/>
    </source>
</evidence>
<dbReference type="Proteomes" id="UP000615455">
    <property type="component" value="Unassembled WGS sequence"/>
</dbReference>
<dbReference type="PIRSF" id="PIRSF001111">
    <property type="entry name" value="Isochorismatase"/>
    <property type="match status" value="1"/>
</dbReference>
<comment type="similarity">
    <text evidence="2">Belongs to the isochorismatase family.</text>
</comment>
<evidence type="ECO:0000313" key="8">
    <source>
        <dbReference type="Proteomes" id="UP000615455"/>
    </source>
</evidence>
<proteinExistence type="inferred from homology"/>
<feature type="domain" description="Carrier" evidence="6">
    <location>
        <begin position="228"/>
        <end position="302"/>
    </location>
</feature>
<comment type="caution">
    <text evidence="7">The sequence shown here is derived from an EMBL/GenBank/DDBJ whole genome shotgun (WGS) entry which is preliminary data.</text>
</comment>
<dbReference type="EMBL" id="BMHE01000086">
    <property type="protein sequence ID" value="GGA16353.1"/>
    <property type="molecule type" value="Genomic_DNA"/>
</dbReference>
<dbReference type="PROSITE" id="PS50075">
    <property type="entry name" value="CARRIER"/>
    <property type="match status" value="1"/>
</dbReference>
<dbReference type="EC" id="3.3.2.1" evidence="3"/>
<sequence>MMALPTIQPYAMPIAADLPENRASWVVDPKRAVFLIHDMQKYFLNAFTPGASPVIELLAHIDALRVKCRELGIPVVYTAQPDNQTPEQRGLLFDFWGAGLNDKPEEKHIVTELAPLEGDIVLTKWRYSGFRKTNLAEIMQEQGRDQLIVTGIYAHIGCLMTACEAFMQDIQPFFVADAVADFSLDNHKMALNYAAQRCAVTLTTQDVLHQLEAAIAPSHIAANSEEPQLSIETVREQVAKLLYEAPESLKDEDDLINEKGLDSIRIMSLVESWRRAGAEITFVELAEQPTLAKWWQLLASRLKLPVPNLDYFA</sequence>
<comment type="catalytic activity">
    <reaction evidence="5">
        <text>isochorismate + H2O = (2S,3S)-2,3-dihydroxy-2,3-dihydrobenzoate + pyruvate</text>
        <dbReference type="Rhea" id="RHEA:11112"/>
        <dbReference type="ChEBI" id="CHEBI:15361"/>
        <dbReference type="ChEBI" id="CHEBI:15377"/>
        <dbReference type="ChEBI" id="CHEBI:29780"/>
        <dbReference type="ChEBI" id="CHEBI:58764"/>
        <dbReference type="EC" id="3.3.2.1"/>
    </reaction>
</comment>
<evidence type="ECO:0000313" key="7">
    <source>
        <dbReference type="EMBL" id="GGA16353.1"/>
    </source>
</evidence>
<keyword evidence="4" id="KW-0378">Hydrolase</keyword>
<protein>
    <recommendedName>
        <fullName evidence="3">isochorismatase</fullName>
        <ecNumber evidence="3">3.3.2.1</ecNumber>
    </recommendedName>
</protein>
<accession>A0ABQ1FK86</accession>
<organism evidence="7 8">
    <name type="scientific">Paenibacillus marchantiophytorum</name>
    <dbReference type="NCBI Taxonomy" id="1619310"/>
    <lineage>
        <taxon>Bacteria</taxon>
        <taxon>Bacillati</taxon>
        <taxon>Bacillota</taxon>
        <taxon>Bacilli</taxon>
        <taxon>Bacillales</taxon>
        <taxon>Paenibacillaceae</taxon>
        <taxon>Paenibacillus</taxon>
    </lineage>
</organism>
<dbReference type="Gene3D" id="1.10.1200.10">
    <property type="entry name" value="ACP-like"/>
    <property type="match status" value="1"/>
</dbReference>
<dbReference type="InterPro" id="IPR036736">
    <property type="entry name" value="ACP-like_sf"/>
</dbReference>
<dbReference type="Pfam" id="PF00857">
    <property type="entry name" value="Isochorismatase"/>
    <property type="match status" value="1"/>
</dbReference>
<keyword evidence="8" id="KW-1185">Reference proteome</keyword>
<dbReference type="InterPro" id="IPR009081">
    <property type="entry name" value="PP-bd_ACP"/>
</dbReference>
<dbReference type="InterPro" id="IPR050272">
    <property type="entry name" value="Isochorismatase-like_hydrls"/>
</dbReference>
<dbReference type="PRINTS" id="PR01398">
    <property type="entry name" value="ISCHRISMTASE"/>
</dbReference>
<evidence type="ECO:0000259" key="6">
    <source>
        <dbReference type="PROSITE" id="PS50075"/>
    </source>
</evidence>
<evidence type="ECO:0000256" key="2">
    <source>
        <dbReference type="ARBA" id="ARBA00006336"/>
    </source>
</evidence>
<reference evidence="8" key="1">
    <citation type="journal article" date="2019" name="Int. J. Syst. Evol. Microbiol.">
        <title>The Global Catalogue of Microorganisms (GCM) 10K type strain sequencing project: providing services to taxonomists for standard genome sequencing and annotation.</title>
        <authorList>
            <consortium name="The Broad Institute Genomics Platform"/>
            <consortium name="The Broad Institute Genome Sequencing Center for Infectious Disease"/>
            <person name="Wu L."/>
            <person name="Ma J."/>
        </authorList>
    </citation>
    <scope>NUCLEOTIDE SEQUENCE [LARGE SCALE GENOMIC DNA]</scope>
    <source>
        <strain evidence="8">CGMCC 1.15043</strain>
    </source>
</reference>
<dbReference type="PANTHER" id="PTHR43540:SF3">
    <property type="entry name" value="ENTEROBACTIN SYNTHASE COMPONENT B"/>
    <property type="match status" value="1"/>
</dbReference>
<evidence type="ECO:0000256" key="3">
    <source>
        <dbReference type="ARBA" id="ARBA00012100"/>
    </source>
</evidence>
<name>A0ABQ1FK86_9BACL</name>
<dbReference type="InterPro" id="IPR036380">
    <property type="entry name" value="Isochorismatase-like_sf"/>
</dbReference>
<dbReference type="SUPFAM" id="SSF47336">
    <property type="entry name" value="ACP-like"/>
    <property type="match status" value="1"/>
</dbReference>
<comment type="pathway">
    <text evidence="1">Siderophore biosynthesis.</text>
</comment>
<dbReference type="PANTHER" id="PTHR43540">
    <property type="entry name" value="PEROXYUREIDOACRYLATE/UREIDOACRYLATE AMIDOHYDROLASE-RELATED"/>
    <property type="match status" value="1"/>
</dbReference>
<dbReference type="Gene3D" id="3.40.50.850">
    <property type="entry name" value="Isochorismatase-like"/>
    <property type="match status" value="1"/>
</dbReference>
<evidence type="ECO:0000256" key="1">
    <source>
        <dbReference type="ARBA" id="ARBA00004924"/>
    </source>
</evidence>